<dbReference type="AlphaFoldDB" id="A0ABD2WYU2"/>
<comment type="caution">
    <text evidence="1">The sequence shown here is derived from an EMBL/GenBank/DDBJ whole genome shotgun (WGS) entry which is preliminary data.</text>
</comment>
<gene>
    <name evidence="1" type="ORF">TKK_008428</name>
</gene>
<keyword evidence="2" id="KW-1185">Reference proteome</keyword>
<accession>A0ABD2WYU2</accession>
<protein>
    <submittedName>
        <fullName evidence="1">Uncharacterized protein</fullName>
    </submittedName>
</protein>
<reference evidence="1 2" key="1">
    <citation type="journal article" date="2024" name="bioRxiv">
        <title>A reference genome for Trichogramma kaykai: A tiny desert-dwelling parasitoid wasp with competing sex-ratio distorters.</title>
        <authorList>
            <person name="Culotta J."/>
            <person name="Lindsey A.R."/>
        </authorList>
    </citation>
    <scope>NUCLEOTIDE SEQUENCE [LARGE SCALE GENOMIC DNA]</scope>
    <source>
        <strain evidence="1 2">KSX58</strain>
    </source>
</reference>
<proteinExistence type="predicted"/>
<name>A0ABD2WYU2_9HYME</name>
<dbReference type="Proteomes" id="UP001627154">
    <property type="component" value="Unassembled WGS sequence"/>
</dbReference>
<organism evidence="1 2">
    <name type="scientific">Trichogramma kaykai</name>
    <dbReference type="NCBI Taxonomy" id="54128"/>
    <lineage>
        <taxon>Eukaryota</taxon>
        <taxon>Metazoa</taxon>
        <taxon>Ecdysozoa</taxon>
        <taxon>Arthropoda</taxon>
        <taxon>Hexapoda</taxon>
        <taxon>Insecta</taxon>
        <taxon>Pterygota</taxon>
        <taxon>Neoptera</taxon>
        <taxon>Endopterygota</taxon>
        <taxon>Hymenoptera</taxon>
        <taxon>Apocrita</taxon>
        <taxon>Proctotrupomorpha</taxon>
        <taxon>Chalcidoidea</taxon>
        <taxon>Trichogrammatidae</taxon>
        <taxon>Trichogramma</taxon>
    </lineage>
</organism>
<sequence length="321" mass="37682">MSCSTMSFLSQLSYSDNDLTFEFDTQMINQNFGSVVEDEEDVDCEIIFDRIEMNIEQQQHDYQQQITLEGQSSSYEADDGYMDYLYNRSLQLATSPECETCEDDSMNFIGRLNQIAATLTDDRAAPSECSTCDYNHVTHNVAEVNSSWNSELNHNRDYYSSPMISRPCWFASPDDILEEDDDLPILTNTYQSELSQYNAHHGHDQISYRGRIYIPMGVERDFLQHQRDQNHRNLMYMQQRQVDNSSQDLFSQNSDLSEQNHLQYIQQQIEDDSSQDLFSQNNDLSEQNHLQYIQQQIEGDSSQNDEENWMDEFIQNRLFYV</sequence>
<evidence type="ECO:0000313" key="1">
    <source>
        <dbReference type="EMBL" id="KAL3398227.1"/>
    </source>
</evidence>
<evidence type="ECO:0000313" key="2">
    <source>
        <dbReference type="Proteomes" id="UP001627154"/>
    </source>
</evidence>
<dbReference type="EMBL" id="JBJJXI010000060">
    <property type="protein sequence ID" value="KAL3398227.1"/>
    <property type="molecule type" value="Genomic_DNA"/>
</dbReference>